<dbReference type="InterPro" id="IPR052897">
    <property type="entry name" value="Sec-Metab_Biosynth_Hydrolase"/>
</dbReference>
<dbReference type="AlphaFoldDB" id="A0A037ZK19"/>
<reference evidence="2 3" key="1">
    <citation type="submission" date="2014-03" db="EMBL/GenBank/DDBJ databases">
        <title>Draft Genome Sequence of Actibacterium mucosum KCTC 23349, a Marine Alphaproteobacterium with Complex Ionic Requirements Isolated from Mediterranean Seawater at Malvarrosa Beach, Valencia, Spain.</title>
        <authorList>
            <person name="Arahal D.R."/>
            <person name="Shao Z."/>
            <person name="Lai Q."/>
            <person name="Pujalte M.J."/>
        </authorList>
    </citation>
    <scope>NUCLEOTIDE SEQUENCE [LARGE SCALE GENOMIC DNA]</scope>
    <source>
        <strain evidence="2 3">KCTC 23349</strain>
    </source>
</reference>
<name>A0A037ZK19_9RHOB</name>
<dbReference type="PANTHER" id="PTHR37017:SF11">
    <property type="entry name" value="ESTERASE_LIPASE_THIOESTERASE DOMAIN-CONTAINING PROTEIN"/>
    <property type="match status" value="1"/>
</dbReference>
<dbReference type="InterPro" id="IPR000073">
    <property type="entry name" value="AB_hydrolase_1"/>
</dbReference>
<evidence type="ECO:0000259" key="1">
    <source>
        <dbReference type="Pfam" id="PF12697"/>
    </source>
</evidence>
<accession>A0A037ZK19</accession>
<dbReference type="Pfam" id="PF12697">
    <property type="entry name" value="Abhydrolase_6"/>
    <property type="match status" value="1"/>
</dbReference>
<evidence type="ECO:0000313" key="2">
    <source>
        <dbReference type="EMBL" id="KAJ55964.1"/>
    </source>
</evidence>
<dbReference type="Gene3D" id="3.40.50.1820">
    <property type="entry name" value="alpha/beta hydrolase"/>
    <property type="match status" value="1"/>
</dbReference>
<dbReference type="OrthoDB" id="9814966at2"/>
<proteinExistence type="predicted"/>
<dbReference type="PANTHER" id="PTHR37017">
    <property type="entry name" value="AB HYDROLASE-1 DOMAIN-CONTAINING PROTEIN-RELATED"/>
    <property type="match status" value="1"/>
</dbReference>
<dbReference type="RefSeq" id="WP_035258062.1">
    <property type="nucleotide sequence ID" value="NZ_JFKE01000003.1"/>
</dbReference>
<evidence type="ECO:0000313" key="3">
    <source>
        <dbReference type="Proteomes" id="UP000026249"/>
    </source>
</evidence>
<dbReference type="STRING" id="1454373.ACMU_09370"/>
<dbReference type="EMBL" id="JFKE01000003">
    <property type="protein sequence ID" value="KAJ55964.1"/>
    <property type="molecule type" value="Genomic_DNA"/>
</dbReference>
<keyword evidence="3" id="KW-1185">Reference proteome</keyword>
<organism evidence="2 3">
    <name type="scientific">Actibacterium mucosum KCTC 23349</name>
    <dbReference type="NCBI Taxonomy" id="1454373"/>
    <lineage>
        <taxon>Bacteria</taxon>
        <taxon>Pseudomonadati</taxon>
        <taxon>Pseudomonadota</taxon>
        <taxon>Alphaproteobacteria</taxon>
        <taxon>Rhodobacterales</taxon>
        <taxon>Roseobacteraceae</taxon>
        <taxon>Actibacterium</taxon>
    </lineage>
</organism>
<dbReference type="Proteomes" id="UP000026249">
    <property type="component" value="Unassembled WGS sequence"/>
</dbReference>
<gene>
    <name evidence="2" type="ORF">ACMU_09370</name>
</gene>
<sequence length="231" mass="25076">MRFVLVHGAWCRAVHWGRVPALLRQAGHDVLAIDLPDSPAADITLDAYANAILDATIKGDLLVGHSMGGMAISAAAARDPERFPHMVYVAAFLPEDGQSLIDIKKSDSRSLIDSVQVEDAHSTRLIAAKAGGELMHDAPQDLVDWAAAQLRAQPNRPQTDPFSMHDPRFRLIPKTFVQCLNDRVITPAKQAAMSGAAPICTTIPIPTGHFPQLSHPQMLSDILLSIHTELH</sequence>
<comment type="caution">
    <text evidence="2">The sequence shown here is derived from an EMBL/GenBank/DDBJ whole genome shotgun (WGS) entry which is preliminary data.</text>
</comment>
<protein>
    <recommendedName>
        <fullName evidence="1">AB hydrolase-1 domain-containing protein</fullName>
    </recommendedName>
</protein>
<feature type="domain" description="AB hydrolase-1" evidence="1">
    <location>
        <begin position="3"/>
        <end position="218"/>
    </location>
</feature>
<dbReference type="SUPFAM" id="SSF53474">
    <property type="entry name" value="alpha/beta-Hydrolases"/>
    <property type="match status" value="1"/>
</dbReference>
<dbReference type="InterPro" id="IPR029058">
    <property type="entry name" value="AB_hydrolase_fold"/>
</dbReference>